<dbReference type="PANTHER" id="PTHR21310">
    <property type="entry name" value="AMINOGLYCOSIDE PHOSPHOTRANSFERASE-RELATED-RELATED"/>
    <property type="match status" value="1"/>
</dbReference>
<dbReference type="eggNOG" id="COG3173">
    <property type="taxonomic scope" value="Bacteria"/>
</dbReference>
<dbReference type="Pfam" id="PF01636">
    <property type="entry name" value="APH"/>
    <property type="match status" value="1"/>
</dbReference>
<evidence type="ECO:0000313" key="2">
    <source>
        <dbReference type="EMBL" id="ACZ20728.1"/>
    </source>
</evidence>
<reference evidence="2 3" key="1">
    <citation type="journal article" date="2009" name="Stand. Genomic Sci.">
        <title>Complete genome sequence of Sanguibacter keddieii type strain (ST-74).</title>
        <authorList>
            <person name="Ivanova N."/>
            <person name="Sikorski J."/>
            <person name="Sims D."/>
            <person name="Brettin T."/>
            <person name="Detter J.C."/>
            <person name="Han C."/>
            <person name="Lapidus A."/>
            <person name="Copeland A."/>
            <person name="Glavina Del Rio T."/>
            <person name="Nolan M."/>
            <person name="Chen F."/>
            <person name="Lucas S."/>
            <person name="Tice H."/>
            <person name="Cheng J.F."/>
            <person name="Bruce D."/>
            <person name="Goodwin L."/>
            <person name="Pitluck S."/>
            <person name="Pati A."/>
            <person name="Mavromatis K."/>
            <person name="Chen A."/>
            <person name="Palaniappan K."/>
            <person name="D'haeseleer P."/>
            <person name="Chain P."/>
            <person name="Bristow J."/>
            <person name="Eisen J.A."/>
            <person name="Markowitz V."/>
            <person name="Hugenholtz P."/>
            <person name="Goker M."/>
            <person name="Pukall R."/>
            <person name="Klenk H.P."/>
            <person name="Kyrpides N.C."/>
        </authorList>
    </citation>
    <scope>NUCLEOTIDE SEQUENCE [LARGE SCALE GENOMIC DNA]</scope>
    <source>
        <strain evidence="3">ATCC 51767 / DSM 10542 / NCFB 3025 / ST-74</strain>
    </source>
</reference>
<dbReference type="InterPro" id="IPR002575">
    <property type="entry name" value="Aminoglycoside_PTrfase"/>
</dbReference>
<dbReference type="EMBL" id="CP001819">
    <property type="protein sequence ID" value="ACZ20728.1"/>
    <property type="molecule type" value="Genomic_DNA"/>
</dbReference>
<accession>D1BBG2</accession>
<proteinExistence type="predicted"/>
<feature type="domain" description="Aminoglycoside phosphotransferase" evidence="1">
    <location>
        <begin position="136"/>
        <end position="210"/>
    </location>
</feature>
<dbReference type="Gene3D" id="3.90.1200.10">
    <property type="match status" value="1"/>
</dbReference>
<gene>
    <name evidence="2" type="ordered locus">Sked_07750</name>
</gene>
<dbReference type="RefSeq" id="WP_012865797.1">
    <property type="nucleotide sequence ID" value="NC_013521.1"/>
</dbReference>
<keyword evidence="3" id="KW-1185">Reference proteome</keyword>
<organism evidence="2 3">
    <name type="scientific">Sanguibacter keddieii (strain ATCC 51767 / DSM 10542 / NCFB 3025 / ST-74)</name>
    <dbReference type="NCBI Taxonomy" id="446469"/>
    <lineage>
        <taxon>Bacteria</taxon>
        <taxon>Bacillati</taxon>
        <taxon>Actinomycetota</taxon>
        <taxon>Actinomycetes</taxon>
        <taxon>Micrococcales</taxon>
        <taxon>Sanguibacteraceae</taxon>
        <taxon>Sanguibacter</taxon>
    </lineage>
</organism>
<dbReference type="InterPro" id="IPR011009">
    <property type="entry name" value="Kinase-like_dom_sf"/>
</dbReference>
<dbReference type="GO" id="GO:0016301">
    <property type="term" value="F:kinase activity"/>
    <property type="evidence" value="ECO:0007669"/>
    <property type="project" value="UniProtKB-KW"/>
</dbReference>
<protein>
    <submittedName>
        <fullName evidence="2">Homoserine kinase type II (Protein kinase fold)</fullName>
    </submittedName>
</protein>
<evidence type="ECO:0000259" key="1">
    <source>
        <dbReference type="Pfam" id="PF01636"/>
    </source>
</evidence>
<dbReference type="HOGENOM" id="CLU_1065143_0_0_11"/>
<sequence length="261" mass="27209">MDEQQVVRLVRAAAAAFGVDPARLERLGGATGQVLAVDDVVLRVGYPGVLDHEQVASKAAGHVVPVPATLDRYDDPAGDGAVVLLRRAAGTDAGALEGMSPERARRRGVACGRVQVALGQVPAPAGFPTVRDAGPAAERMLLHLDLHPLNILLDDDDQVTAVVDWTNAAAGPATFDLARTASVLTLDPHLVPLLGHPVWDAFLGGWTEAAGLDALPPEATAWACRYMLEDLGGRYPEAGLAHVRAALDDAVTQGAGETPVR</sequence>
<dbReference type="KEGG" id="ske:Sked_07750"/>
<dbReference type="STRING" id="446469.Sked_07750"/>
<dbReference type="SUPFAM" id="SSF56112">
    <property type="entry name" value="Protein kinase-like (PK-like)"/>
    <property type="match status" value="1"/>
</dbReference>
<dbReference type="AlphaFoldDB" id="D1BBG2"/>
<keyword evidence="2" id="KW-0418">Kinase</keyword>
<name>D1BBG2_SANKS</name>
<evidence type="ECO:0000313" key="3">
    <source>
        <dbReference type="Proteomes" id="UP000000322"/>
    </source>
</evidence>
<dbReference type="OrthoDB" id="9797603at2"/>
<dbReference type="Proteomes" id="UP000000322">
    <property type="component" value="Chromosome"/>
</dbReference>
<keyword evidence="2" id="KW-0808">Transferase</keyword>
<dbReference type="InterPro" id="IPR051678">
    <property type="entry name" value="AGP_Transferase"/>
</dbReference>